<keyword evidence="4" id="KW-1185">Reference proteome</keyword>
<organism evidence="3 4">
    <name type="scientific">Photorhabdus tasmaniensis</name>
    <dbReference type="NCBI Taxonomy" id="1004159"/>
    <lineage>
        <taxon>Bacteria</taxon>
        <taxon>Pseudomonadati</taxon>
        <taxon>Pseudomonadota</taxon>
        <taxon>Gammaproteobacteria</taxon>
        <taxon>Enterobacterales</taxon>
        <taxon>Morganellaceae</taxon>
        <taxon>Photorhabdus</taxon>
    </lineage>
</organism>
<dbReference type="EMBL" id="PUJU01000027">
    <property type="protein sequence ID" value="NHB88702.1"/>
    <property type="molecule type" value="Genomic_DNA"/>
</dbReference>
<evidence type="ECO:0000256" key="1">
    <source>
        <dbReference type="SAM" id="Phobius"/>
    </source>
</evidence>
<evidence type="ECO:0000313" key="3">
    <source>
        <dbReference type="EMBL" id="NHB88702.1"/>
    </source>
</evidence>
<keyword evidence="1" id="KW-0812">Transmembrane</keyword>
<sequence length="90" mass="9931">MLLSNNGYTNCKHIITVCILKRISTHLPVSASLGTDNSGHYLLVVTVIFVITTRAVASFYYLSSIYGQTTLDNLYASERLSLGGQYSYCD</sequence>
<feature type="domain" description="Haemolysin activator HlyB C-terminal" evidence="2">
    <location>
        <begin position="56"/>
        <end position="87"/>
    </location>
</feature>
<gene>
    <name evidence="3" type="ORF">C5471_13700</name>
</gene>
<dbReference type="Proteomes" id="UP000697802">
    <property type="component" value="Unassembled WGS sequence"/>
</dbReference>
<dbReference type="Pfam" id="PF03865">
    <property type="entry name" value="ShlB"/>
    <property type="match status" value="1"/>
</dbReference>
<keyword evidence="1" id="KW-1133">Transmembrane helix</keyword>
<protein>
    <recommendedName>
        <fullName evidence="2">Haemolysin activator HlyB C-terminal domain-containing protein</fullName>
    </recommendedName>
</protein>
<comment type="caution">
    <text evidence="3">The sequence shown here is derived from an EMBL/GenBank/DDBJ whole genome shotgun (WGS) entry which is preliminary data.</text>
</comment>
<name>A0ABX0GK82_9GAMM</name>
<evidence type="ECO:0000259" key="2">
    <source>
        <dbReference type="Pfam" id="PF03865"/>
    </source>
</evidence>
<evidence type="ECO:0000313" key="4">
    <source>
        <dbReference type="Proteomes" id="UP000697802"/>
    </source>
</evidence>
<dbReference type="InterPro" id="IPR005565">
    <property type="entry name" value="Hemolysn_activator_HlyB_C"/>
</dbReference>
<accession>A0ABX0GK82</accession>
<reference evidence="3 4" key="1">
    <citation type="submission" date="2018-02" db="EMBL/GenBank/DDBJ databases">
        <authorList>
            <person name="Machado R.A."/>
        </authorList>
    </citation>
    <scope>NUCLEOTIDE SEQUENCE [LARGE SCALE GENOMIC DNA]</scope>
    <source>
        <strain evidence="3 4">T327</strain>
    </source>
</reference>
<keyword evidence="1" id="KW-0472">Membrane</keyword>
<feature type="transmembrane region" description="Helical" evidence="1">
    <location>
        <begin position="41"/>
        <end position="62"/>
    </location>
</feature>
<proteinExistence type="predicted"/>